<sequence>MKINFKLTGKRTNKVKQNGPQIPCSGITQPSNKDEEKLKHLLDMINCYHKSNRTKQQK</sequence>
<reference evidence="3" key="1">
    <citation type="submission" date="2016-10" db="EMBL/GenBank/DDBJ databases">
        <authorList>
            <person name="Varghese N."/>
            <person name="Submissions S."/>
        </authorList>
    </citation>
    <scope>NUCLEOTIDE SEQUENCE [LARGE SCALE GENOMIC DNA]</scope>
    <source>
        <strain evidence="3">DSM 17038</strain>
    </source>
</reference>
<evidence type="ECO:0000313" key="3">
    <source>
        <dbReference type="Proteomes" id="UP000199337"/>
    </source>
</evidence>
<evidence type="ECO:0000256" key="1">
    <source>
        <dbReference type="SAM" id="MobiDB-lite"/>
    </source>
</evidence>
<feature type="compositionally biased region" description="Polar residues" evidence="1">
    <location>
        <begin position="15"/>
        <end position="31"/>
    </location>
</feature>
<protein>
    <submittedName>
        <fullName evidence="2">Uncharacterized protein</fullName>
    </submittedName>
</protein>
<dbReference type="EMBL" id="FOOX01000003">
    <property type="protein sequence ID" value="SFG26306.1"/>
    <property type="molecule type" value="Genomic_DNA"/>
</dbReference>
<dbReference type="AlphaFoldDB" id="A0A1I2QKT0"/>
<organism evidence="2 3">
    <name type="scientific">Desulfotruncus arcticus DSM 17038</name>
    <dbReference type="NCBI Taxonomy" id="1121424"/>
    <lineage>
        <taxon>Bacteria</taxon>
        <taxon>Bacillati</taxon>
        <taxon>Bacillota</taxon>
        <taxon>Clostridia</taxon>
        <taxon>Eubacteriales</taxon>
        <taxon>Desulfallaceae</taxon>
        <taxon>Desulfotruncus</taxon>
    </lineage>
</organism>
<name>A0A1I2QKT0_9FIRM</name>
<evidence type="ECO:0000313" key="2">
    <source>
        <dbReference type="EMBL" id="SFG26306.1"/>
    </source>
</evidence>
<keyword evidence="3" id="KW-1185">Reference proteome</keyword>
<accession>A0A1I2QKT0</accession>
<gene>
    <name evidence="2" type="ORF">SAMN05660649_01190</name>
</gene>
<dbReference type="Proteomes" id="UP000199337">
    <property type="component" value="Unassembled WGS sequence"/>
</dbReference>
<feature type="region of interest" description="Disordered" evidence="1">
    <location>
        <begin position="1"/>
        <end position="31"/>
    </location>
</feature>
<proteinExistence type="predicted"/>